<comment type="caution">
    <text evidence="1">The sequence shown here is derived from an EMBL/GenBank/DDBJ whole genome shotgun (WGS) entry which is preliminary data.</text>
</comment>
<gene>
    <name evidence="1" type="primary">galK</name>
    <name evidence="1" type="ORF">WKI58_15060</name>
</gene>
<keyword evidence="2" id="KW-1185">Reference proteome</keyword>
<dbReference type="Proteomes" id="UP001375539">
    <property type="component" value="Unassembled WGS sequence"/>
</dbReference>
<evidence type="ECO:0000313" key="2">
    <source>
        <dbReference type="Proteomes" id="UP001375539"/>
    </source>
</evidence>
<proteinExistence type="predicted"/>
<evidence type="ECO:0000313" key="1">
    <source>
        <dbReference type="EMBL" id="MEJ8657829.1"/>
    </source>
</evidence>
<organism evidence="1 2">
    <name type="scientific">Streptomyces pratisoli</name>
    <dbReference type="NCBI Taxonomy" id="3139917"/>
    <lineage>
        <taxon>Bacteria</taxon>
        <taxon>Bacillati</taxon>
        <taxon>Actinomycetota</taxon>
        <taxon>Actinomycetes</taxon>
        <taxon>Kitasatosporales</taxon>
        <taxon>Streptomycetaceae</taxon>
        <taxon>Streptomyces</taxon>
    </lineage>
</organism>
<name>A0ACC6QHH9_9ACTN</name>
<accession>A0ACC6QHH9</accession>
<dbReference type="EMBL" id="JBBKAI010000002">
    <property type="protein sequence ID" value="MEJ8657829.1"/>
    <property type="molecule type" value="Genomic_DNA"/>
</dbReference>
<protein>
    <submittedName>
        <fullName evidence="1">Galactokinase</fullName>
        <ecNumber evidence="1">2.7.1.6</ecNumber>
    </submittedName>
</protein>
<dbReference type="EC" id="2.7.1.6" evidence="1"/>
<keyword evidence="1" id="KW-0808">Transferase</keyword>
<reference evidence="1" key="1">
    <citation type="submission" date="2024-03" db="EMBL/GenBank/DDBJ databases">
        <title>Novel Streptomyces species of biotechnological and ecological value are a feature of Machair soil.</title>
        <authorList>
            <person name="Prole J.R."/>
            <person name="Goodfellow M."/>
            <person name="Allenby N."/>
            <person name="Ward A.C."/>
        </authorList>
    </citation>
    <scope>NUCLEOTIDE SEQUENCE</scope>
    <source>
        <strain evidence="1">MS1.AVA.4</strain>
    </source>
</reference>
<sequence>MSVEERFRELYGYDPEGVWAAPGRVNLIGEYTDFNDGFVMPLALPHTAVAAVARRTDGVLRVHSAGMDQGVVELSADSLVPRAGTGWAAYPAGVLWALREAGHPVTGADLHLDSTVPTGAGLSSSAAVEVVTALALNDLHGLGLPREELARLAQRAENAFVGVPCGIMDQMASACCTEGHALYLDTRDLDRRQVPFDPAAQGLRLLVVDTRVKHALGDGAYAERRAGCEAGARALGVRTLREVEYARLPDALGRLADATVRRYVRHVVTDNHRVERTIALLDAGDVRGVGPVLTEGHASLRDDLQVSCGELDLVVSSANAAGALGARMTGGGFGGSAIVLVESADEDTVTKAVLDAFAAAGHTPPRVFPAVPSAGARRVR</sequence>